<evidence type="ECO:0000256" key="1">
    <source>
        <dbReference type="ARBA" id="ARBA00022801"/>
    </source>
</evidence>
<sequence length="280" mass="32869">MSYIQLILNVISYIIQFIGKLTYIALFETSSLVINLYQAIIENKSLPKLSQYLTIKLPETLDSYFIGILTIIFLIILFEYQKKFRIKRYRHKKFFCYKKKDIDNKKLPLNCTRFSKVLKIKNERLLNQRLHHKKININPTEFEYFSAYLFYRSGFSPVMITPISDDYGIDVITTFRHKNYGIQCKFYKSNKLVGIQAIQEVVAGNKGYGLDRSIVITTTTFTVAAKRLAKATDTVLIDASKFNYWQTHPEFIFEILNIKRFPKNLLKYKKLKTRGGELNA</sequence>
<dbReference type="PATRIC" id="fig|1218492.5.peg.77"/>
<dbReference type="GO" id="GO:0003677">
    <property type="term" value="F:DNA binding"/>
    <property type="evidence" value="ECO:0007669"/>
    <property type="project" value="InterPro"/>
</dbReference>
<dbReference type="HOGENOM" id="CLU_993188_0_0_9"/>
<evidence type="ECO:0000313" key="4">
    <source>
        <dbReference type="EMBL" id="KJY59508.1"/>
    </source>
</evidence>
<dbReference type="Proteomes" id="UP000033558">
    <property type="component" value="Unassembled WGS sequence"/>
</dbReference>
<accession>A0A0F4LMH6</accession>
<protein>
    <submittedName>
        <fullName evidence="4">5-methylcytosine-specific restriction enzyme MRR</fullName>
    </submittedName>
</protein>
<keyword evidence="2" id="KW-0812">Transmembrane</keyword>
<dbReference type="InterPro" id="IPR007560">
    <property type="entry name" value="Restrct_endonuc_IV_Mrr"/>
</dbReference>
<gene>
    <name evidence="4" type="ORF">JG30_12810</name>
</gene>
<dbReference type="EMBL" id="JXJQ01000022">
    <property type="protein sequence ID" value="KJY59508.1"/>
    <property type="molecule type" value="Genomic_DNA"/>
</dbReference>
<proteinExistence type="predicted"/>
<dbReference type="PANTHER" id="PTHR30015">
    <property type="entry name" value="MRR RESTRICTION SYSTEM PROTEIN"/>
    <property type="match status" value="1"/>
</dbReference>
<dbReference type="SUPFAM" id="SSF52980">
    <property type="entry name" value="Restriction endonuclease-like"/>
    <property type="match status" value="1"/>
</dbReference>
<keyword evidence="2" id="KW-0472">Membrane</keyword>
<dbReference type="RefSeq" id="WP_052725286.1">
    <property type="nucleotide sequence ID" value="NZ_JBHSZT010000002.1"/>
</dbReference>
<reference evidence="4 5" key="1">
    <citation type="submission" date="2015-01" db="EMBL/GenBank/DDBJ databases">
        <title>Comparative genomics of the lactic acid bacteria isolated from the honey bee gut.</title>
        <authorList>
            <person name="Ellegaard K.M."/>
            <person name="Tamarit D."/>
            <person name="Javelind E."/>
            <person name="Olofsson T."/>
            <person name="Andersson S.G."/>
            <person name="Vasquez A."/>
        </authorList>
    </citation>
    <scope>NUCLEOTIDE SEQUENCE [LARGE SCALE GENOMIC DNA]</scope>
    <source>
        <strain evidence="4 5">Bin4</strain>
        <plasmid evidence="4">pBin4p1</plasmid>
    </source>
</reference>
<dbReference type="Pfam" id="PF04471">
    <property type="entry name" value="Mrr_cat"/>
    <property type="match status" value="1"/>
</dbReference>
<dbReference type="GO" id="GO:0009307">
    <property type="term" value="P:DNA restriction-modification system"/>
    <property type="evidence" value="ECO:0007669"/>
    <property type="project" value="InterPro"/>
</dbReference>
<evidence type="ECO:0000256" key="2">
    <source>
        <dbReference type="SAM" id="Phobius"/>
    </source>
</evidence>
<keyword evidence="4" id="KW-0614">Plasmid</keyword>
<name>A0A0F4LMH6_9LACO</name>
<dbReference type="InterPro" id="IPR052906">
    <property type="entry name" value="Type_IV_Methyl-Rstrct_Enzyme"/>
</dbReference>
<dbReference type="OrthoDB" id="9797274at2"/>
<dbReference type="InterPro" id="IPR011856">
    <property type="entry name" value="tRNA_endonuc-like_dom_sf"/>
</dbReference>
<keyword evidence="5" id="KW-1185">Reference proteome</keyword>
<feature type="domain" description="Restriction endonuclease type IV Mrr" evidence="3">
    <location>
        <begin position="137"/>
        <end position="244"/>
    </location>
</feature>
<keyword evidence="1" id="KW-0378">Hydrolase</keyword>
<dbReference type="AlphaFoldDB" id="A0A0F4LMH6"/>
<dbReference type="Gene3D" id="3.40.1350.10">
    <property type="match status" value="1"/>
</dbReference>
<dbReference type="GO" id="GO:0015666">
    <property type="term" value="F:restriction endodeoxyribonuclease activity"/>
    <property type="evidence" value="ECO:0007669"/>
    <property type="project" value="TreeGrafter"/>
</dbReference>
<organism evidence="4 5">
    <name type="scientific">Bombilactobacillus mellifer</name>
    <dbReference type="NCBI Taxonomy" id="1218492"/>
    <lineage>
        <taxon>Bacteria</taxon>
        <taxon>Bacillati</taxon>
        <taxon>Bacillota</taxon>
        <taxon>Bacilli</taxon>
        <taxon>Lactobacillales</taxon>
        <taxon>Lactobacillaceae</taxon>
        <taxon>Bombilactobacillus</taxon>
    </lineage>
</organism>
<evidence type="ECO:0000259" key="3">
    <source>
        <dbReference type="Pfam" id="PF04471"/>
    </source>
</evidence>
<keyword evidence="2" id="KW-1133">Transmembrane helix</keyword>
<comment type="caution">
    <text evidence="4">The sequence shown here is derived from an EMBL/GenBank/DDBJ whole genome shotgun (WGS) entry which is preliminary data.</text>
</comment>
<feature type="transmembrane region" description="Helical" evidence="2">
    <location>
        <begin position="61"/>
        <end position="80"/>
    </location>
</feature>
<evidence type="ECO:0000313" key="5">
    <source>
        <dbReference type="Proteomes" id="UP000033558"/>
    </source>
</evidence>
<geneLocation type="plasmid" evidence="4">
    <name>pBin4p1</name>
</geneLocation>
<dbReference type="InterPro" id="IPR011335">
    <property type="entry name" value="Restrct_endonuc-II-like"/>
</dbReference>
<dbReference type="PANTHER" id="PTHR30015:SF6">
    <property type="entry name" value="SLL1429 PROTEIN"/>
    <property type="match status" value="1"/>
</dbReference>